<evidence type="ECO:0000313" key="2">
    <source>
        <dbReference type="EMBL" id="KAJ9578436.1"/>
    </source>
</evidence>
<organism evidence="2 3">
    <name type="scientific">Diploptera punctata</name>
    <name type="common">Pacific beetle cockroach</name>
    <dbReference type="NCBI Taxonomy" id="6984"/>
    <lineage>
        <taxon>Eukaryota</taxon>
        <taxon>Metazoa</taxon>
        <taxon>Ecdysozoa</taxon>
        <taxon>Arthropoda</taxon>
        <taxon>Hexapoda</taxon>
        <taxon>Insecta</taxon>
        <taxon>Pterygota</taxon>
        <taxon>Neoptera</taxon>
        <taxon>Polyneoptera</taxon>
        <taxon>Dictyoptera</taxon>
        <taxon>Blattodea</taxon>
        <taxon>Blaberoidea</taxon>
        <taxon>Blaberidae</taxon>
        <taxon>Diplopterinae</taxon>
        <taxon>Diploptera</taxon>
    </lineage>
</organism>
<accession>A0AAD7ZDD4</accession>
<feature type="non-terminal residue" evidence="2">
    <location>
        <position position="50"/>
    </location>
</feature>
<protein>
    <submittedName>
        <fullName evidence="2">Uncharacterized protein</fullName>
    </submittedName>
</protein>
<name>A0AAD7ZDD4_DIPPU</name>
<reference evidence="2" key="2">
    <citation type="submission" date="2023-05" db="EMBL/GenBank/DDBJ databases">
        <authorList>
            <person name="Fouks B."/>
        </authorList>
    </citation>
    <scope>NUCLEOTIDE SEQUENCE</scope>
    <source>
        <strain evidence="2">Stay&amp;Tobe</strain>
        <tissue evidence="2">Testes</tissue>
    </source>
</reference>
<dbReference type="EMBL" id="JASPKZ010008879">
    <property type="protein sequence ID" value="KAJ9578436.1"/>
    <property type="molecule type" value="Genomic_DNA"/>
</dbReference>
<comment type="caution">
    <text evidence="2">The sequence shown here is derived from an EMBL/GenBank/DDBJ whole genome shotgun (WGS) entry which is preliminary data.</text>
</comment>
<feature type="compositionally biased region" description="Basic residues" evidence="1">
    <location>
        <begin position="1"/>
        <end position="14"/>
    </location>
</feature>
<evidence type="ECO:0000256" key="1">
    <source>
        <dbReference type="SAM" id="MobiDB-lite"/>
    </source>
</evidence>
<dbReference type="Proteomes" id="UP001233999">
    <property type="component" value="Unassembled WGS sequence"/>
</dbReference>
<dbReference type="AlphaFoldDB" id="A0AAD7ZDD4"/>
<feature type="compositionally biased region" description="Basic and acidic residues" evidence="1">
    <location>
        <begin position="15"/>
        <end position="26"/>
    </location>
</feature>
<sequence length="50" mass="5651">KFRRKKLVLSKNKKGLGELKNPDPARTRTPHPPDCSVLRQSNLVSCVHTV</sequence>
<feature type="non-terminal residue" evidence="2">
    <location>
        <position position="1"/>
    </location>
</feature>
<gene>
    <name evidence="2" type="ORF">L9F63_005356</name>
</gene>
<keyword evidence="3" id="KW-1185">Reference proteome</keyword>
<proteinExistence type="predicted"/>
<reference evidence="2" key="1">
    <citation type="journal article" date="2023" name="IScience">
        <title>Live-bearing cockroach genome reveals convergent evolutionary mechanisms linked to viviparity in insects and beyond.</title>
        <authorList>
            <person name="Fouks B."/>
            <person name="Harrison M.C."/>
            <person name="Mikhailova A.A."/>
            <person name="Marchal E."/>
            <person name="English S."/>
            <person name="Carruthers M."/>
            <person name="Jennings E.C."/>
            <person name="Chiamaka E.L."/>
            <person name="Frigard R.A."/>
            <person name="Pippel M."/>
            <person name="Attardo G.M."/>
            <person name="Benoit J.B."/>
            <person name="Bornberg-Bauer E."/>
            <person name="Tobe S.S."/>
        </authorList>
    </citation>
    <scope>NUCLEOTIDE SEQUENCE</scope>
    <source>
        <strain evidence="2">Stay&amp;Tobe</strain>
    </source>
</reference>
<evidence type="ECO:0000313" key="3">
    <source>
        <dbReference type="Proteomes" id="UP001233999"/>
    </source>
</evidence>
<feature type="region of interest" description="Disordered" evidence="1">
    <location>
        <begin position="1"/>
        <end position="36"/>
    </location>
</feature>